<dbReference type="Proteomes" id="UP000887577">
    <property type="component" value="Unplaced"/>
</dbReference>
<feature type="domain" description="DUF7869" evidence="2">
    <location>
        <begin position="393"/>
        <end position="570"/>
    </location>
</feature>
<evidence type="ECO:0000313" key="4">
    <source>
        <dbReference type="WBParaSite" id="PSU_v2.g3835.t1"/>
    </source>
</evidence>
<evidence type="ECO:0000256" key="1">
    <source>
        <dbReference type="SAM" id="MobiDB-lite"/>
    </source>
</evidence>
<organism evidence="3 4">
    <name type="scientific">Panagrolaimus superbus</name>
    <dbReference type="NCBI Taxonomy" id="310955"/>
    <lineage>
        <taxon>Eukaryota</taxon>
        <taxon>Metazoa</taxon>
        <taxon>Ecdysozoa</taxon>
        <taxon>Nematoda</taxon>
        <taxon>Chromadorea</taxon>
        <taxon>Rhabditida</taxon>
        <taxon>Tylenchina</taxon>
        <taxon>Panagrolaimomorpha</taxon>
        <taxon>Panagrolaimoidea</taxon>
        <taxon>Panagrolaimidae</taxon>
        <taxon>Panagrolaimus</taxon>
    </lineage>
</organism>
<dbReference type="WBParaSite" id="PSU_v2.g3835.t1">
    <property type="protein sequence ID" value="PSU_v2.g3835.t1"/>
    <property type="gene ID" value="PSU_v2.g3835"/>
</dbReference>
<feature type="compositionally biased region" description="Basic residues" evidence="1">
    <location>
        <begin position="795"/>
        <end position="807"/>
    </location>
</feature>
<dbReference type="PANTHER" id="PTHR33153">
    <property type="entry name" value="MYND-TYPE DOMAIN-CONTAINING PROTEIN"/>
    <property type="match status" value="1"/>
</dbReference>
<feature type="region of interest" description="Disordered" evidence="1">
    <location>
        <begin position="737"/>
        <end position="807"/>
    </location>
</feature>
<dbReference type="Pfam" id="PF25273">
    <property type="entry name" value="DUF7869"/>
    <property type="match status" value="1"/>
</dbReference>
<dbReference type="PANTHER" id="PTHR33153:SF3">
    <property type="entry name" value="TRAFFICKING PROTEIN PARTICLE COMPLEX SUBUNIT 11 DOMAIN-CONTAINING PROTEIN"/>
    <property type="match status" value="1"/>
</dbReference>
<name>A0A914YW04_9BILA</name>
<reference evidence="4" key="1">
    <citation type="submission" date="2022-11" db="UniProtKB">
        <authorList>
            <consortium name="WormBaseParasite"/>
        </authorList>
    </citation>
    <scope>IDENTIFICATION</scope>
</reference>
<proteinExistence type="predicted"/>
<sequence>MESGFIMESSTSFEDFIECYPHDMVDDGADNSGHEFLVNSEEEDASINAIGKLVSDVIADNQFHTSSLEDSSCQEPQDISSKSIERLLNDVIAESQLVTQISALDDVERFNNSLFGLFTGVYRPATSTEIVTFTDCCVKKCTMFLSRFLIDHLRCALPLEKSAMQEFQFHLTKQFVINGQFNPVVASRDVCETIFASIYCISTSRLQTLLKEINDGQTQTLPHGNFGSSPKTAKFYERMAKIVVLLEEHAQDLPNKSGYVMSRGITQKDLMKLVSPDESKQLLPKHYLSGIKPALHWRASNDLTKCKYCSVFRCSLFHQKVINKEEVRQHRENHWANINADRLDYFVRKIFSLTHPQWLLSITHDGMSKHKSKVPHFLWNRAKFIIDADLAFCNLNGVIIHRKDKNGGDFVVDGYFNLSDVFPGGTNLVASQLIMSIVKTAPIPPVVAIQLDNCSVNKSYSMIATLGWLLIKQTTVKEFYLCFNEVGHTHIDVDALFGRYSQALSKKECPTPQALLDLFQKQQGVRQSTVDLKVYDFTTFLAPYQNNFGNLKNNHMFRIFIGSDNTPKVQIAHYIRSSKWLKSVPDAETWDYNVFKKLPPLNEEPPALLPSVDKLQKLQHTASAARQLLSEEEMKDYLSLVADIRAYVPTPFANILSLFSETVSETHNEAASNVLLDPHNKAIEKFMKEHKENISKIWNSLEVTNLEEAVYSNDTAELLAEESTVPEEEPTVSLGTINDNIELTPPPLTAPKKRGRKKNIPEERQSAQNAAASLPAEQLIVSLDEIESDATLPPPKKRGRPRKNPVL</sequence>
<dbReference type="InterPro" id="IPR057191">
    <property type="entry name" value="DUF7869"/>
</dbReference>
<evidence type="ECO:0000259" key="2">
    <source>
        <dbReference type="Pfam" id="PF25273"/>
    </source>
</evidence>
<dbReference type="AlphaFoldDB" id="A0A914YW04"/>
<keyword evidence="3" id="KW-1185">Reference proteome</keyword>
<protein>
    <submittedName>
        <fullName evidence="4">Transposase</fullName>
    </submittedName>
</protein>
<evidence type="ECO:0000313" key="3">
    <source>
        <dbReference type="Proteomes" id="UP000887577"/>
    </source>
</evidence>
<accession>A0A914YW04</accession>